<protein>
    <submittedName>
        <fullName evidence="1">Uncharacterized protein</fullName>
    </submittedName>
</protein>
<sequence length="83" mass="9138">MPRKISNPYAAVKTTMIGLPKLEDSDLDLLADDPNAFFAEPGNRAKLFGMPADKLKLTLAEYGLRKGVDQAAMIKSVITEIDW</sequence>
<evidence type="ECO:0000313" key="2">
    <source>
        <dbReference type="Proteomes" id="UP000199630"/>
    </source>
</evidence>
<dbReference type="AlphaFoldDB" id="A0A1I3KP28"/>
<keyword evidence="2" id="KW-1185">Reference proteome</keyword>
<reference evidence="2" key="1">
    <citation type="submission" date="2016-10" db="EMBL/GenBank/DDBJ databases">
        <authorList>
            <person name="Varghese N."/>
            <person name="Submissions S."/>
        </authorList>
    </citation>
    <scope>NUCLEOTIDE SEQUENCE [LARGE SCALE GENOMIC DNA]</scope>
    <source>
        <strain evidence="2">DSM 26471</strain>
    </source>
</reference>
<organism evidence="1 2">
    <name type="scientific">Celeribacter neptunius</name>
    <dbReference type="NCBI Taxonomy" id="588602"/>
    <lineage>
        <taxon>Bacteria</taxon>
        <taxon>Pseudomonadati</taxon>
        <taxon>Pseudomonadota</taxon>
        <taxon>Alphaproteobacteria</taxon>
        <taxon>Rhodobacterales</taxon>
        <taxon>Roseobacteraceae</taxon>
        <taxon>Celeribacter</taxon>
    </lineage>
</organism>
<dbReference type="RefSeq" id="WP_090057505.1">
    <property type="nucleotide sequence ID" value="NZ_FORH01000001.1"/>
</dbReference>
<name>A0A1I3KP28_9RHOB</name>
<proteinExistence type="predicted"/>
<dbReference type="EMBL" id="FORH01000001">
    <property type="protein sequence ID" value="SFI74197.1"/>
    <property type="molecule type" value="Genomic_DNA"/>
</dbReference>
<gene>
    <name evidence="1" type="ORF">SAMN04487991_0753</name>
</gene>
<accession>A0A1I3KP28</accession>
<evidence type="ECO:0000313" key="1">
    <source>
        <dbReference type="EMBL" id="SFI74197.1"/>
    </source>
</evidence>
<dbReference type="Proteomes" id="UP000199630">
    <property type="component" value="Unassembled WGS sequence"/>
</dbReference>